<reference evidence="1" key="1">
    <citation type="journal article" date="2019" name="bioRxiv">
        <title>The Genome of the Zebra Mussel, Dreissena polymorpha: A Resource for Invasive Species Research.</title>
        <authorList>
            <person name="McCartney M.A."/>
            <person name="Auch B."/>
            <person name="Kono T."/>
            <person name="Mallez S."/>
            <person name="Zhang Y."/>
            <person name="Obille A."/>
            <person name="Becker A."/>
            <person name="Abrahante J.E."/>
            <person name="Garbe J."/>
            <person name="Badalamenti J.P."/>
            <person name="Herman A."/>
            <person name="Mangelson H."/>
            <person name="Liachko I."/>
            <person name="Sullivan S."/>
            <person name="Sone E.D."/>
            <person name="Koren S."/>
            <person name="Silverstein K.A.T."/>
            <person name="Beckman K.B."/>
            <person name="Gohl D.M."/>
        </authorList>
    </citation>
    <scope>NUCLEOTIDE SEQUENCE</scope>
    <source>
        <strain evidence="1">Duluth1</strain>
        <tissue evidence="1">Whole animal</tissue>
    </source>
</reference>
<dbReference type="AlphaFoldDB" id="A0A9D4JBX6"/>
<reference evidence="1" key="2">
    <citation type="submission" date="2020-11" db="EMBL/GenBank/DDBJ databases">
        <authorList>
            <person name="McCartney M.A."/>
            <person name="Auch B."/>
            <person name="Kono T."/>
            <person name="Mallez S."/>
            <person name="Becker A."/>
            <person name="Gohl D.M."/>
            <person name="Silverstein K.A.T."/>
            <person name="Koren S."/>
            <person name="Bechman K.B."/>
            <person name="Herman A."/>
            <person name="Abrahante J.E."/>
            <person name="Garbe J."/>
        </authorList>
    </citation>
    <scope>NUCLEOTIDE SEQUENCE</scope>
    <source>
        <strain evidence="1">Duluth1</strain>
        <tissue evidence="1">Whole animal</tissue>
    </source>
</reference>
<dbReference type="Proteomes" id="UP000828390">
    <property type="component" value="Unassembled WGS sequence"/>
</dbReference>
<protein>
    <submittedName>
        <fullName evidence="1">Uncharacterized protein</fullName>
    </submittedName>
</protein>
<organism evidence="1 2">
    <name type="scientific">Dreissena polymorpha</name>
    <name type="common">Zebra mussel</name>
    <name type="synonym">Mytilus polymorpha</name>
    <dbReference type="NCBI Taxonomy" id="45954"/>
    <lineage>
        <taxon>Eukaryota</taxon>
        <taxon>Metazoa</taxon>
        <taxon>Spiralia</taxon>
        <taxon>Lophotrochozoa</taxon>
        <taxon>Mollusca</taxon>
        <taxon>Bivalvia</taxon>
        <taxon>Autobranchia</taxon>
        <taxon>Heteroconchia</taxon>
        <taxon>Euheterodonta</taxon>
        <taxon>Imparidentia</taxon>
        <taxon>Neoheterodontei</taxon>
        <taxon>Myida</taxon>
        <taxon>Dreissenoidea</taxon>
        <taxon>Dreissenidae</taxon>
        <taxon>Dreissena</taxon>
    </lineage>
</organism>
<accession>A0A9D4JBX6</accession>
<proteinExistence type="predicted"/>
<keyword evidence="2" id="KW-1185">Reference proteome</keyword>
<sequence length="121" mass="13690">MNHICRQSHNSVELDSPVHRTLSDTYTVSSHHNEHEVDLNGTVYHTIDDINAASSHSNVREAQGFESLSRYGDHDNHAYLGVIPADSTVQLRDYETPDGLMFLDFEPKNGNANDVHRYKNV</sequence>
<gene>
    <name evidence="1" type="ORF">DPMN_132277</name>
</gene>
<evidence type="ECO:0000313" key="1">
    <source>
        <dbReference type="EMBL" id="KAH3804004.1"/>
    </source>
</evidence>
<dbReference type="EMBL" id="JAIWYP010000006">
    <property type="protein sequence ID" value="KAH3804004.1"/>
    <property type="molecule type" value="Genomic_DNA"/>
</dbReference>
<comment type="caution">
    <text evidence="1">The sequence shown here is derived from an EMBL/GenBank/DDBJ whole genome shotgun (WGS) entry which is preliminary data.</text>
</comment>
<evidence type="ECO:0000313" key="2">
    <source>
        <dbReference type="Proteomes" id="UP000828390"/>
    </source>
</evidence>
<name>A0A9D4JBX6_DREPO</name>